<proteinExistence type="predicted"/>
<organism evidence="1 2">
    <name type="scientific">Flavobacterium muglaense</name>
    <dbReference type="NCBI Taxonomy" id="2764716"/>
    <lineage>
        <taxon>Bacteria</taxon>
        <taxon>Pseudomonadati</taxon>
        <taxon>Bacteroidota</taxon>
        <taxon>Flavobacteriia</taxon>
        <taxon>Flavobacteriales</taxon>
        <taxon>Flavobacteriaceae</taxon>
        <taxon>Flavobacterium</taxon>
    </lineage>
</organism>
<evidence type="ECO:0000313" key="1">
    <source>
        <dbReference type="EMBL" id="MBC5845677.1"/>
    </source>
</evidence>
<evidence type="ECO:0000313" key="2">
    <source>
        <dbReference type="Proteomes" id="UP000641454"/>
    </source>
</evidence>
<sequence>MAYNNKNYIKRARFIISVYNEVKFEDVPDTKIVDRIFPKHGINISYRQWMNIKGMVIPKEITT</sequence>
<dbReference type="EMBL" id="JACRUL010000048">
    <property type="protein sequence ID" value="MBC5845677.1"/>
    <property type="molecule type" value="Genomic_DNA"/>
</dbReference>
<accession>A0A923N1S7</accession>
<dbReference type="Proteomes" id="UP000641454">
    <property type="component" value="Unassembled WGS sequence"/>
</dbReference>
<protein>
    <submittedName>
        <fullName evidence="1">Uncharacterized protein</fullName>
    </submittedName>
</protein>
<reference evidence="1 2" key="1">
    <citation type="submission" date="2020-08" db="EMBL/GenBank/DDBJ databases">
        <title>Description of novel Flavobacterium F-392 isolate.</title>
        <authorList>
            <person name="Saticioglu I.B."/>
            <person name="Duman M."/>
            <person name="Altun S."/>
        </authorList>
    </citation>
    <scope>NUCLEOTIDE SEQUENCE [LARGE SCALE GENOMIC DNA]</scope>
    <source>
        <strain evidence="1 2">F-392</strain>
    </source>
</reference>
<comment type="caution">
    <text evidence="1">The sequence shown here is derived from an EMBL/GenBank/DDBJ whole genome shotgun (WGS) entry which is preliminary data.</text>
</comment>
<name>A0A923N1S7_9FLAO</name>
<gene>
    <name evidence="1" type="ORF">H8R25_14690</name>
</gene>
<keyword evidence="2" id="KW-1185">Reference proteome</keyword>
<dbReference type="AlphaFoldDB" id="A0A923N1S7"/>
<dbReference type="RefSeq" id="WP_187038214.1">
    <property type="nucleotide sequence ID" value="NZ_JACRUL010000048.1"/>
</dbReference>